<evidence type="ECO:0000313" key="3">
    <source>
        <dbReference type="EMBL" id="RSM83165.1"/>
    </source>
</evidence>
<dbReference type="GO" id="GO:0043531">
    <property type="term" value="F:ADP binding"/>
    <property type="evidence" value="ECO:0007669"/>
    <property type="project" value="InterPro"/>
</dbReference>
<feature type="region of interest" description="Disordered" evidence="1">
    <location>
        <begin position="1"/>
        <end position="29"/>
    </location>
</feature>
<dbReference type="SMART" id="SM00421">
    <property type="entry name" value="HTH_LUXR"/>
    <property type="match status" value="1"/>
</dbReference>
<protein>
    <submittedName>
        <fullName evidence="3">LuxR family transcriptional regulator</fullName>
    </submittedName>
</protein>
<dbReference type="Gene3D" id="1.10.10.10">
    <property type="entry name" value="Winged helix-like DNA-binding domain superfamily/Winged helix DNA-binding domain"/>
    <property type="match status" value="1"/>
</dbReference>
<dbReference type="RefSeq" id="WP_125727470.1">
    <property type="nucleotide sequence ID" value="NZ_QHKI01000020.1"/>
</dbReference>
<comment type="caution">
    <text evidence="3">The sequence shown here is derived from an EMBL/GenBank/DDBJ whole genome shotgun (WGS) entry which is preliminary data.</text>
</comment>
<evidence type="ECO:0000313" key="4">
    <source>
        <dbReference type="Proteomes" id="UP000287547"/>
    </source>
</evidence>
<name>A0A428Z6V0_KIBAR</name>
<dbReference type="Pfam" id="PF00931">
    <property type="entry name" value="NB-ARC"/>
    <property type="match status" value="1"/>
</dbReference>
<dbReference type="Proteomes" id="UP000287547">
    <property type="component" value="Unassembled WGS sequence"/>
</dbReference>
<dbReference type="SUPFAM" id="SSF46894">
    <property type="entry name" value="C-terminal effector domain of the bipartite response regulators"/>
    <property type="match status" value="1"/>
</dbReference>
<dbReference type="OrthoDB" id="9812579at2"/>
<dbReference type="InterPro" id="IPR016032">
    <property type="entry name" value="Sig_transdc_resp-reg_C-effctor"/>
</dbReference>
<dbReference type="PROSITE" id="PS50043">
    <property type="entry name" value="HTH_LUXR_2"/>
    <property type="match status" value="1"/>
</dbReference>
<dbReference type="PANTHER" id="PTHR47691">
    <property type="entry name" value="REGULATOR-RELATED"/>
    <property type="match status" value="1"/>
</dbReference>
<dbReference type="EMBL" id="QHKI01000020">
    <property type="protein sequence ID" value="RSM83165.1"/>
    <property type="molecule type" value="Genomic_DNA"/>
</dbReference>
<dbReference type="InterPro" id="IPR036388">
    <property type="entry name" value="WH-like_DNA-bd_sf"/>
</dbReference>
<dbReference type="SUPFAM" id="SSF48452">
    <property type="entry name" value="TPR-like"/>
    <property type="match status" value="1"/>
</dbReference>
<dbReference type="PANTHER" id="PTHR47691:SF3">
    <property type="entry name" value="HTH-TYPE TRANSCRIPTIONAL REGULATOR RV0890C-RELATED"/>
    <property type="match status" value="1"/>
</dbReference>
<dbReference type="PRINTS" id="PR00038">
    <property type="entry name" value="HTHLUXR"/>
</dbReference>
<organism evidence="3 4">
    <name type="scientific">Kibdelosporangium aridum</name>
    <dbReference type="NCBI Taxonomy" id="2030"/>
    <lineage>
        <taxon>Bacteria</taxon>
        <taxon>Bacillati</taxon>
        <taxon>Actinomycetota</taxon>
        <taxon>Actinomycetes</taxon>
        <taxon>Pseudonocardiales</taxon>
        <taxon>Pseudonocardiaceae</taxon>
        <taxon>Kibdelosporangium</taxon>
    </lineage>
</organism>
<dbReference type="InterPro" id="IPR000792">
    <property type="entry name" value="Tscrpt_reg_LuxR_C"/>
</dbReference>
<evidence type="ECO:0000256" key="1">
    <source>
        <dbReference type="SAM" id="MobiDB-lite"/>
    </source>
</evidence>
<feature type="domain" description="HTH luxR-type" evidence="2">
    <location>
        <begin position="728"/>
        <end position="793"/>
    </location>
</feature>
<accession>A0A428Z6V0</accession>
<proteinExistence type="predicted"/>
<dbReference type="InterPro" id="IPR002182">
    <property type="entry name" value="NB-ARC"/>
</dbReference>
<dbReference type="InterPro" id="IPR027417">
    <property type="entry name" value="P-loop_NTPase"/>
</dbReference>
<sequence length="795" mass="87521">MAPDGDGRPGPRRSPASATGSRTATPEAVRLPNEVTSFVGRRQAVAAVKCALSGARLVTLTGVGGVGKSRLALRVAKDLHRAFPGGVWLVELATVRDSSQVAQSVTGALGLGDWSGRDLEAVLADHLTGRQALLVLDNCEHVLAGCCQLANKLLSAAPGVRILATSREPLRSTAEHVWPVPPLPVSAVDGPDADTSPRQSEALTLFEERAAALIPGFTLNDRTRAAAARLCQRLDGVPLAIELAAMRLRALSVEQILDRLDDEFQLLTTGYRGASPRHRTLQATMDWSFELCSTAERAMWARCSVFAREFDLQAANRVCSGAGLTEHDVFEGVAGLVDKSMLIRVEGCGRARYWMLESIREYGKQRLSEAGEDALLRRRHRDYYLRLAEESDVDSCGPRQDELVRRLRAEGANFAAALDYSLTEPGEARTGLRMAVALWFYWIACGCLGEGQRWLDRALSLDTAPSGERARALWVAGWIAHLRGDTVASMALHGQSRDLAWRPEDRTTLTRAAFLGDEQLWADNLLRAFTLLEQARDRRGVQGYWPAPALLTFALGFPAAELPGEIDSAMAFFSECRVLCESMGERWASSWMAWNIGVTWWAMGDPDKAYEHARDCLRTKSELDDQVGIPCCVELLSWVAAWQSDSRRSVVLFGAAQKMWEPLGRPLLGSEVLLKWSRESQVRSREALGDQVYDNAYQEGARLRRDEIVAYALGERTSSSGVTSQPPAAKDEPLLTKRERQVAELVARGLSNKDIAAELVISRRTAEGHVERVLTKLGFRSRTRIAAWIARQKDN</sequence>
<dbReference type="Gene3D" id="3.40.50.300">
    <property type="entry name" value="P-loop containing nucleotide triphosphate hydrolases"/>
    <property type="match status" value="1"/>
</dbReference>
<dbReference type="GO" id="GO:0006355">
    <property type="term" value="P:regulation of DNA-templated transcription"/>
    <property type="evidence" value="ECO:0007669"/>
    <property type="project" value="InterPro"/>
</dbReference>
<dbReference type="AlphaFoldDB" id="A0A428Z6V0"/>
<dbReference type="InterPro" id="IPR011990">
    <property type="entry name" value="TPR-like_helical_dom_sf"/>
</dbReference>
<evidence type="ECO:0000259" key="2">
    <source>
        <dbReference type="PROSITE" id="PS50043"/>
    </source>
</evidence>
<dbReference type="GO" id="GO:0003677">
    <property type="term" value="F:DNA binding"/>
    <property type="evidence" value="ECO:0007669"/>
    <property type="project" value="InterPro"/>
</dbReference>
<dbReference type="PRINTS" id="PR00364">
    <property type="entry name" value="DISEASERSIST"/>
</dbReference>
<dbReference type="Gene3D" id="1.25.40.10">
    <property type="entry name" value="Tetratricopeptide repeat domain"/>
    <property type="match status" value="1"/>
</dbReference>
<dbReference type="SUPFAM" id="SSF52540">
    <property type="entry name" value="P-loop containing nucleoside triphosphate hydrolases"/>
    <property type="match status" value="1"/>
</dbReference>
<dbReference type="CDD" id="cd06170">
    <property type="entry name" value="LuxR_C_like"/>
    <property type="match status" value="1"/>
</dbReference>
<reference evidence="3 4" key="1">
    <citation type="submission" date="2018-05" db="EMBL/GenBank/DDBJ databases">
        <title>Evolution of GPA BGCs.</title>
        <authorList>
            <person name="Waglechner N."/>
            <person name="Wright G.D."/>
        </authorList>
    </citation>
    <scope>NUCLEOTIDE SEQUENCE [LARGE SCALE GENOMIC DNA]</scope>
    <source>
        <strain evidence="3 4">A82846</strain>
    </source>
</reference>
<gene>
    <name evidence="3" type="ORF">DMH04_23800</name>
</gene>
<dbReference type="Pfam" id="PF00196">
    <property type="entry name" value="GerE"/>
    <property type="match status" value="1"/>
</dbReference>